<sequence>MTGRRSLLGVWTAAALMAMATPAPASAAPTPSINWKRCPSYSEAVLRARGIEGDRMAEFRTLMARTDCGTLKVPLDYRRPGGRQITIAVTRLKAADKANRLGSVAVNSGGPGGPAI</sequence>
<feature type="chain" id="PRO_5047265574" description="Alpha/beta hydrolase" evidence="1">
    <location>
        <begin position="28"/>
        <end position="116"/>
    </location>
</feature>
<keyword evidence="1" id="KW-0732">Signal</keyword>
<dbReference type="EMBL" id="JBHTEE010000001">
    <property type="protein sequence ID" value="MFC7598521.1"/>
    <property type="molecule type" value="Genomic_DNA"/>
</dbReference>
<reference evidence="3" key="1">
    <citation type="journal article" date="2019" name="Int. J. Syst. Evol. Microbiol.">
        <title>The Global Catalogue of Microorganisms (GCM) 10K type strain sequencing project: providing services to taxonomists for standard genome sequencing and annotation.</title>
        <authorList>
            <consortium name="The Broad Institute Genomics Platform"/>
            <consortium name="The Broad Institute Genome Sequencing Center for Infectious Disease"/>
            <person name="Wu L."/>
            <person name="Ma J."/>
        </authorList>
    </citation>
    <scope>NUCLEOTIDE SEQUENCE [LARGE SCALE GENOMIC DNA]</scope>
    <source>
        <strain evidence="3">JCM 10083</strain>
    </source>
</reference>
<gene>
    <name evidence="2" type="ORF">ACFQVD_00215</name>
</gene>
<name>A0ABW2SSM4_9ACTN</name>
<evidence type="ECO:0000313" key="2">
    <source>
        <dbReference type="EMBL" id="MFC7598521.1"/>
    </source>
</evidence>
<dbReference type="RefSeq" id="WP_343961919.1">
    <property type="nucleotide sequence ID" value="NZ_BAAAGK010000006.1"/>
</dbReference>
<protein>
    <recommendedName>
        <fullName evidence="4">Alpha/beta hydrolase</fullName>
    </recommendedName>
</protein>
<comment type="caution">
    <text evidence="2">The sequence shown here is derived from an EMBL/GenBank/DDBJ whole genome shotgun (WGS) entry which is preliminary data.</text>
</comment>
<evidence type="ECO:0008006" key="4">
    <source>
        <dbReference type="Google" id="ProtNLM"/>
    </source>
</evidence>
<keyword evidence="3" id="KW-1185">Reference proteome</keyword>
<feature type="signal peptide" evidence="1">
    <location>
        <begin position="1"/>
        <end position="27"/>
    </location>
</feature>
<evidence type="ECO:0000313" key="3">
    <source>
        <dbReference type="Proteomes" id="UP001596514"/>
    </source>
</evidence>
<evidence type="ECO:0000256" key="1">
    <source>
        <dbReference type="SAM" id="SignalP"/>
    </source>
</evidence>
<dbReference type="InterPro" id="IPR006311">
    <property type="entry name" value="TAT_signal"/>
</dbReference>
<proteinExistence type="predicted"/>
<accession>A0ABW2SSM4</accession>
<dbReference type="PROSITE" id="PS51318">
    <property type="entry name" value="TAT"/>
    <property type="match status" value="1"/>
</dbReference>
<organism evidence="2 3">
    <name type="scientific">Streptosporangium amethystogenes subsp. fukuiense</name>
    <dbReference type="NCBI Taxonomy" id="698418"/>
    <lineage>
        <taxon>Bacteria</taxon>
        <taxon>Bacillati</taxon>
        <taxon>Actinomycetota</taxon>
        <taxon>Actinomycetes</taxon>
        <taxon>Streptosporangiales</taxon>
        <taxon>Streptosporangiaceae</taxon>
        <taxon>Streptosporangium</taxon>
    </lineage>
</organism>
<dbReference type="Proteomes" id="UP001596514">
    <property type="component" value="Unassembled WGS sequence"/>
</dbReference>